<dbReference type="RefSeq" id="WP_212939795.1">
    <property type="nucleotide sequence ID" value="NZ_BORR01000007.1"/>
</dbReference>
<name>A0A919XT85_9BACL</name>
<keyword evidence="3" id="KW-0378">Hydrolase</keyword>
<protein>
    <recommendedName>
        <fullName evidence="5">Succinylglutamate desuccinylase/Aspartoacylase catalytic domain-containing protein</fullName>
    </recommendedName>
</protein>
<evidence type="ECO:0000256" key="2">
    <source>
        <dbReference type="ARBA" id="ARBA00022723"/>
    </source>
</evidence>
<dbReference type="GO" id="GO:0046872">
    <property type="term" value="F:metal ion binding"/>
    <property type="evidence" value="ECO:0007669"/>
    <property type="project" value="UniProtKB-KW"/>
</dbReference>
<keyword evidence="7" id="KW-1185">Reference proteome</keyword>
<keyword evidence="4" id="KW-0862">Zinc</keyword>
<dbReference type="AlphaFoldDB" id="A0A919XT85"/>
<evidence type="ECO:0000313" key="7">
    <source>
        <dbReference type="Proteomes" id="UP000681162"/>
    </source>
</evidence>
<dbReference type="Proteomes" id="UP000681162">
    <property type="component" value="Unassembled WGS sequence"/>
</dbReference>
<evidence type="ECO:0000256" key="4">
    <source>
        <dbReference type="ARBA" id="ARBA00022833"/>
    </source>
</evidence>
<evidence type="ECO:0000259" key="5">
    <source>
        <dbReference type="Pfam" id="PF24827"/>
    </source>
</evidence>
<evidence type="ECO:0000313" key="6">
    <source>
        <dbReference type="EMBL" id="GIO37544.1"/>
    </source>
</evidence>
<sequence length="226" mass="25189">MQLLTLQLAPGSGYATTYYDFRADRSGPAAMIISGVHGNETASIAAAQQLVKQLKRGELQLMKGRLVIVPLVNQQAYRRKVRGRPDLNRQFPRQSGSEGRNGLARAVFRLARQVSPSWFLDLHEANGLSQLSSRVLGQTLITNPRSPAIPAVQRQIRKVNAAIPNRNHHFNRRLHELPGSARTAAARLLRAKAVTVETCWSLSRASRIRYQKKIVRGFLQEAGLLK</sequence>
<dbReference type="InterPro" id="IPR055438">
    <property type="entry name" value="AstE_AspA_cat"/>
</dbReference>
<dbReference type="PANTHER" id="PTHR37326">
    <property type="entry name" value="BLL3975 PROTEIN"/>
    <property type="match status" value="1"/>
</dbReference>
<feature type="domain" description="Succinylglutamate desuccinylase/Aspartoacylase catalytic" evidence="5">
    <location>
        <begin position="27"/>
        <end position="130"/>
    </location>
</feature>
<evidence type="ECO:0000256" key="3">
    <source>
        <dbReference type="ARBA" id="ARBA00022801"/>
    </source>
</evidence>
<proteinExistence type="predicted"/>
<dbReference type="InterPro" id="IPR053138">
    <property type="entry name" value="N-alpha-Ac-DABA_deacetylase"/>
</dbReference>
<accession>A0A919XT85</accession>
<reference evidence="6 7" key="1">
    <citation type="submission" date="2021-03" db="EMBL/GenBank/DDBJ databases">
        <title>Antimicrobial resistance genes in bacteria isolated from Japanese honey, and their potential for conferring macrolide and lincosamide resistance in the American foulbrood pathogen Paenibacillus larvae.</title>
        <authorList>
            <person name="Okamoto M."/>
            <person name="Kumagai M."/>
            <person name="Kanamori H."/>
            <person name="Takamatsu D."/>
        </authorList>
    </citation>
    <scope>NUCLEOTIDE SEQUENCE [LARGE SCALE GENOMIC DNA]</scope>
    <source>
        <strain evidence="6 7">J41TS12</strain>
    </source>
</reference>
<comment type="caution">
    <text evidence="6">The sequence shown here is derived from an EMBL/GenBank/DDBJ whole genome shotgun (WGS) entry which is preliminary data.</text>
</comment>
<dbReference type="GO" id="GO:0016788">
    <property type="term" value="F:hydrolase activity, acting on ester bonds"/>
    <property type="evidence" value="ECO:0007669"/>
    <property type="project" value="InterPro"/>
</dbReference>
<dbReference type="EMBL" id="BORR01000007">
    <property type="protein sequence ID" value="GIO37544.1"/>
    <property type="molecule type" value="Genomic_DNA"/>
</dbReference>
<comment type="cofactor">
    <cofactor evidence="1">
        <name>Zn(2+)</name>
        <dbReference type="ChEBI" id="CHEBI:29105"/>
    </cofactor>
</comment>
<keyword evidence="2" id="KW-0479">Metal-binding</keyword>
<evidence type="ECO:0000256" key="1">
    <source>
        <dbReference type="ARBA" id="ARBA00001947"/>
    </source>
</evidence>
<dbReference type="SUPFAM" id="SSF53187">
    <property type="entry name" value="Zn-dependent exopeptidases"/>
    <property type="match status" value="1"/>
</dbReference>
<dbReference type="PANTHER" id="PTHR37326:SF1">
    <property type="entry name" value="BLL3975 PROTEIN"/>
    <property type="match status" value="1"/>
</dbReference>
<gene>
    <name evidence="6" type="ORF">J41TS12_24050</name>
</gene>
<dbReference type="Gene3D" id="3.40.630.10">
    <property type="entry name" value="Zn peptidases"/>
    <property type="match status" value="1"/>
</dbReference>
<dbReference type="Pfam" id="PF24827">
    <property type="entry name" value="AstE_AspA_cat"/>
    <property type="match status" value="1"/>
</dbReference>
<organism evidence="6 7">
    <name type="scientific">Paenibacillus antibioticophila</name>
    <dbReference type="NCBI Taxonomy" id="1274374"/>
    <lineage>
        <taxon>Bacteria</taxon>
        <taxon>Bacillati</taxon>
        <taxon>Bacillota</taxon>
        <taxon>Bacilli</taxon>
        <taxon>Bacillales</taxon>
        <taxon>Paenibacillaceae</taxon>
        <taxon>Paenibacillus</taxon>
    </lineage>
</organism>